<reference evidence="3" key="1">
    <citation type="journal article" date="2010" name="Genome Res.">
        <title>Population genomic sequencing of Coccidioides fungi reveals recent hybridization and transposon control.</title>
        <authorList>
            <person name="Neafsey D.E."/>
            <person name="Barker B.M."/>
            <person name="Sharpton T.J."/>
            <person name="Stajich J.E."/>
            <person name="Park D.J."/>
            <person name="Whiston E."/>
            <person name="Hung C.-Y."/>
            <person name="McMahan C."/>
            <person name="White J."/>
            <person name="Sykes S."/>
            <person name="Heiman D."/>
            <person name="Young S."/>
            <person name="Zeng Q."/>
            <person name="Abouelleil A."/>
            <person name="Aftuck L."/>
            <person name="Bessette D."/>
            <person name="Brown A."/>
            <person name="FitzGerald M."/>
            <person name="Lui A."/>
            <person name="Macdonald J.P."/>
            <person name="Priest M."/>
            <person name="Orbach M.J."/>
            <person name="Galgiani J.N."/>
            <person name="Kirkland T.N."/>
            <person name="Cole G.T."/>
            <person name="Birren B.W."/>
            <person name="Henn M.R."/>
            <person name="Taylor J.W."/>
            <person name="Rounsley S.D."/>
        </authorList>
    </citation>
    <scope>NUCLEOTIDE SEQUENCE [LARGE SCALE GENOMIC DNA]</scope>
    <source>
        <strain evidence="3">RMSCC 2394</strain>
    </source>
</reference>
<dbReference type="EMBL" id="DS028099">
    <property type="protein sequence ID" value="KMP09518.1"/>
    <property type="molecule type" value="Genomic_DNA"/>
</dbReference>
<dbReference type="AlphaFoldDB" id="A0A0J6YRF0"/>
<evidence type="ECO:0000313" key="2">
    <source>
        <dbReference type="EMBL" id="KMP09518.1"/>
    </source>
</evidence>
<organism evidence="2 3">
    <name type="scientific">Coccidioides immitis RMSCC 2394</name>
    <dbReference type="NCBI Taxonomy" id="404692"/>
    <lineage>
        <taxon>Eukaryota</taxon>
        <taxon>Fungi</taxon>
        <taxon>Dikarya</taxon>
        <taxon>Ascomycota</taxon>
        <taxon>Pezizomycotina</taxon>
        <taxon>Eurotiomycetes</taxon>
        <taxon>Eurotiomycetidae</taxon>
        <taxon>Onygenales</taxon>
        <taxon>Onygenaceae</taxon>
        <taxon>Coccidioides</taxon>
    </lineage>
</organism>
<name>A0A0J6YRF0_COCIT</name>
<sequence length="131" mass="14737">MSRVIQHREHDRRDLAGDGRDVDPHRRRWRWRVRVNANSNAGAAGSAGKSGMAWIASKRMDGVARNLGWSSLCNWSRLSRIHSRVRDQSTGGFEGLVGPEHSTILLNQRGHKSSQNIIITARVHTASFQVF</sequence>
<dbReference type="Proteomes" id="UP000054565">
    <property type="component" value="Unassembled WGS sequence"/>
</dbReference>
<evidence type="ECO:0000256" key="1">
    <source>
        <dbReference type="SAM" id="MobiDB-lite"/>
    </source>
</evidence>
<feature type="region of interest" description="Disordered" evidence="1">
    <location>
        <begin position="1"/>
        <end position="21"/>
    </location>
</feature>
<gene>
    <name evidence="2" type="ORF">CIRG_09688</name>
</gene>
<evidence type="ECO:0000313" key="3">
    <source>
        <dbReference type="Proteomes" id="UP000054565"/>
    </source>
</evidence>
<protein>
    <submittedName>
        <fullName evidence="2">Uncharacterized protein</fullName>
    </submittedName>
</protein>
<proteinExistence type="predicted"/>
<accession>A0A0J6YRF0</accession>